<comment type="caution">
    <text evidence="2">The sequence shown here is derived from an EMBL/GenBank/DDBJ whole genome shotgun (WGS) entry which is preliminary data.</text>
</comment>
<name>A0A0W0VFU6_9GAMM</name>
<evidence type="ECO:0000313" key="2">
    <source>
        <dbReference type="EMBL" id="KTD18983.1"/>
    </source>
</evidence>
<accession>A0A0W0VFU6</accession>
<keyword evidence="3" id="KW-1185">Reference proteome</keyword>
<reference evidence="2 3" key="1">
    <citation type="submission" date="2015-11" db="EMBL/GenBank/DDBJ databases">
        <title>Genomic analysis of 38 Legionella species identifies large and diverse effector repertoires.</title>
        <authorList>
            <person name="Burstein D."/>
            <person name="Amaro F."/>
            <person name="Zusman T."/>
            <person name="Lifshitz Z."/>
            <person name="Cohen O."/>
            <person name="Gilbert J.A."/>
            <person name="Pupko T."/>
            <person name="Shuman H.A."/>
            <person name="Segal G."/>
        </authorList>
    </citation>
    <scope>NUCLEOTIDE SEQUENCE [LARGE SCALE GENOMIC DNA]</scope>
    <source>
        <strain evidence="2 3">BL-540</strain>
    </source>
</reference>
<keyword evidence="1" id="KW-0812">Transmembrane</keyword>
<organism evidence="2 3">
    <name type="scientific">Legionella jordanis</name>
    <dbReference type="NCBI Taxonomy" id="456"/>
    <lineage>
        <taxon>Bacteria</taxon>
        <taxon>Pseudomonadati</taxon>
        <taxon>Pseudomonadota</taxon>
        <taxon>Gammaproteobacteria</taxon>
        <taxon>Legionellales</taxon>
        <taxon>Legionellaceae</taxon>
        <taxon>Legionella</taxon>
    </lineage>
</organism>
<dbReference type="OrthoDB" id="7411034at2"/>
<keyword evidence="1" id="KW-1133">Transmembrane helix</keyword>
<evidence type="ECO:0000313" key="3">
    <source>
        <dbReference type="Proteomes" id="UP000055035"/>
    </source>
</evidence>
<protein>
    <submittedName>
        <fullName evidence="2">Uncharacterized protein</fullName>
    </submittedName>
</protein>
<sequence length="78" mass="8899">MKDFKFLFALMSLIWFTDAYAYLDPGTGSLIIQSTIAAVTGGLFVLKTYWHKLKSLFCRKQNTAEEEKSQSPESPHNH</sequence>
<dbReference type="AlphaFoldDB" id="A0A0W0VFU6"/>
<evidence type="ECO:0000256" key="1">
    <source>
        <dbReference type="SAM" id="Phobius"/>
    </source>
</evidence>
<dbReference type="EMBL" id="LNYJ01000003">
    <property type="protein sequence ID" value="KTD18983.1"/>
    <property type="molecule type" value="Genomic_DNA"/>
</dbReference>
<dbReference type="RefSeq" id="WP_058469789.1">
    <property type="nucleotide sequence ID" value="NZ_CAAAIC010000005.1"/>
</dbReference>
<proteinExistence type="predicted"/>
<keyword evidence="1" id="KW-0472">Membrane</keyword>
<dbReference type="Proteomes" id="UP000055035">
    <property type="component" value="Unassembled WGS sequence"/>
</dbReference>
<feature type="transmembrane region" description="Helical" evidence="1">
    <location>
        <begin position="31"/>
        <end position="50"/>
    </location>
</feature>
<dbReference type="STRING" id="456.Ljor_0206"/>
<dbReference type="PATRIC" id="fig|456.5.peg.222"/>
<gene>
    <name evidence="2" type="ORF">Ljor_0206</name>
</gene>